<evidence type="ECO:0000259" key="1">
    <source>
        <dbReference type="SMART" id="SM00966"/>
    </source>
</evidence>
<dbReference type="SUPFAM" id="SSF89447">
    <property type="entry name" value="AbrB/MazE/MraZ-like"/>
    <property type="match status" value="1"/>
</dbReference>
<reference evidence="2 3" key="1">
    <citation type="journal article" date="2019" name="Int. J. Syst. Evol. Microbiol.">
        <title>The Global Catalogue of Microorganisms (GCM) 10K type strain sequencing project: providing services to taxonomists for standard genome sequencing and annotation.</title>
        <authorList>
            <consortium name="The Broad Institute Genomics Platform"/>
            <consortium name="The Broad Institute Genome Sequencing Center for Infectious Disease"/>
            <person name="Wu L."/>
            <person name="Ma J."/>
        </authorList>
    </citation>
    <scope>NUCLEOTIDE SEQUENCE [LARGE SCALE GENOMIC DNA]</scope>
    <source>
        <strain evidence="2 3">JCM 14560</strain>
    </source>
</reference>
<feature type="domain" description="SpoVT-AbrB" evidence="1">
    <location>
        <begin position="8"/>
        <end position="54"/>
    </location>
</feature>
<evidence type="ECO:0000313" key="3">
    <source>
        <dbReference type="Proteomes" id="UP001422759"/>
    </source>
</evidence>
<dbReference type="InterPro" id="IPR007159">
    <property type="entry name" value="SpoVT-AbrB_dom"/>
</dbReference>
<dbReference type="Pfam" id="PF04014">
    <property type="entry name" value="MazE_antitoxin"/>
    <property type="match status" value="1"/>
</dbReference>
<proteinExistence type="predicted"/>
<dbReference type="SMART" id="SM00966">
    <property type="entry name" value="SpoVT_AbrB"/>
    <property type="match status" value="1"/>
</dbReference>
<dbReference type="InterPro" id="IPR037914">
    <property type="entry name" value="SpoVT-AbrB_sf"/>
</dbReference>
<keyword evidence="3" id="KW-1185">Reference proteome</keyword>
<organism evidence="2 3">
    <name type="scientific">Kitasatospora kazusensis</name>
    <dbReference type="NCBI Taxonomy" id="407974"/>
    <lineage>
        <taxon>Bacteria</taxon>
        <taxon>Bacillati</taxon>
        <taxon>Actinomycetota</taxon>
        <taxon>Actinomycetes</taxon>
        <taxon>Kitasatosporales</taxon>
        <taxon>Streptomycetaceae</taxon>
        <taxon>Kitasatospora</taxon>
    </lineage>
</organism>
<dbReference type="RefSeq" id="WP_344468844.1">
    <property type="nucleotide sequence ID" value="NZ_BAAANT010000050.1"/>
</dbReference>
<name>A0ABN3A8I5_9ACTN</name>
<accession>A0ABN3A8I5</accession>
<sequence length="62" mass="6488">MIREPAEATVGENGTVAIPLGVLAESGLYPGAEVVIYSDGDGRIVIRRQEDVIHDLLAGGNL</sequence>
<evidence type="ECO:0000313" key="2">
    <source>
        <dbReference type="EMBL" id="GAA2156185.1"/>
    </source>
</evidence>
<protein>
    <recommendedName>
        <fullName evidence="1">SpoVT-AbrB domain-containing protein</fullName>
    </recommendedName>
</protein>
<dbReference type="EMBL" id="BAAANT010000050">
    <property type="protein sequence ID" value="GAA2156185.1"/>
    <property type="molecule type" value="Genomic_DNA"/>
</dbReference>
<comment type="caution">
    <text evidence="2">The sequence shown here is derived from an EMBL/GenBank/DDBJ whole genome shotgun (WGS) entry which is preliminary data.</text>
</comment>
<gene>
    <name evidence="2" type="ORF">GCM10009760_56890</name>
</gene>
<dbReference type="Proteomes" id="UP001422759">
    <property type="component" value="Unassembled WGS sequence"/>
</dbReference>